<name>A0A6B0SGI1_9EURY</name>
<dbReference type="Pfam" id="PF23951">
    <property type="entry name" value="DUF7282"/>
    <property type="match status" value="1"/>
</dbReference>
<dbReference type="InterPro" id="IPR055706">
    <property type="entry name" value="Slg1/2_DUF7282"/>
</dbReference>
<comment type="caution">
    <text evidence="4">The sequence shown here is derived from an EMBL/GenBank/DDBJ whole genome shotgun (WGS) entry which is preliminary data.</text>
</comment>
<evidence type="ECO:0000313" key="5">
    <source>
        <dbReference type="Proteomes" id="UP000471521"/>
    </source>
</evidence>
<protein>
    <recommendedName>
        <fullName evidence="3">DUF7282 domain-containing protein</fullName>
    </recommendedName>
</protein>
<organism evidence="4 5">
    <name type="scientific">Halobacterium bonnevillei</name>
    <dbReference type="NCBI Taxonomy" id="2692200"/>
    <lineage>
        <taxon>Archaea</taxon>
        <taxon>Methanobacteriati</taxon>
        <taxon>Methanobacteriota</taxon>
        <taxon>Stenosarchaea group</taxon>
        <taxon>Halobacteria</taxon>
        <taxon>Halobacteriales</taxon>
        <taxon>Halobacteriaceae</taxon>
        <taxon>Halobacterium</taxon>
    </lineage>
</organism>
<dbReference type="EMBL" id="WUUU01000066">
    <property type="protein sequence ID" value="MXR20845.1"/>
    <property type="molecule type" value="Genomic_DNA"/>
</dbReference>
<evidence type="ECO:0000256" key="2">
    <source>
        <dbReference type="SAM" id="Phobius"/>
    </source>
</evidence>
<sequence>MVHTRLVPLLAALVVLAGALAGVAPAAASAQASASVGDYTVIRGDTVSMSVGHSAPANLTISGGGFEAVVELGGSGSHTVKLDTYASTGNANEFISGGSATLIGPPLNEALKPGTYTLEVTIDGTTEAYGKLTIRPNGDLTSETGVLPGDYFEEDSGNPLSAVQTHDEIGRANHHVVSGDYAVFVVDENGSNIGAPFNGDASLSDLAGEGFEISVEELDPEPNTDAKTYSDDRITVNTQFGDGSGTLGVFFDTEGIDLGSGSNHTYEFDLTVDEEQNPLFETDQTLLTERVTLVEPSVSIDAEPGHTLDPWDGDTIRVTGETNLLPGTVLNVRALQEPPAAKLWQDDTTVSADGTFETTLDFSNADRPSTFPLQVRGYDETKRVVRLRAANGSLLFPSQTVHDDSVTLENVTLSNGGFVQLTANNATVGVTDALQPVTNRSLTVPLNTTLAEPTNVTATAIVDADGDGELNESDPVYGSWNTPVRDTAVIQPATAAENKTTTATTTTTNQTTTNNSTATATATKTTIQVAEADPIAPAASNDAGSSGGFVPLSPVTTLVALFAAALLAIRRGPDRL</sequence>
<proteinExistence type="predicted"/>
<accession>A0A6B0SGI1</accession>
<gene>
    <name evidence="4" type="ORF">GRX66_09600</name>
</gene>
<evidence type="ECO:0000256" key="1">
    <source>
        <dbReference type="SAM" id="MobiDB-lite"/>
    </source>
</evidence>
<feature type="domain" description="DUF7282" evidence="3">
    <location>
        <begin position="393"/>
        <end position="487"/>
    </location>
</feature>
<feature type="region of interest" description="Disordered" evidence="1">
    <location>
        <begin position="496"/>
        <end position="519"/>
    </location>
</feature>
<feature type="transmembrane region" description="Helical" evidence="2">
    <location>
        <begin position="549"/>
        <end position="569"/>
    </location>
</feature>
<keyword evidence="2" id="KW-0812">Transmembrane</keyword>
<keyword evidence="2" id="KW-0472">Membrane</keyword>
<keyword evidence="2" id="KW-1133">Transmembrane helix</keyword>
<dbReference type="NCBIfam" id="NF045517">
    <property type="entry name" value="halo_surf_dom"/>
    <property type="match status" value="1"/>
</dbReference>
<dbReference type="OrthoDB" id="239724at2157"/>
<dbReference type="RefSeq" id="WP_159526365.1">
    <property type="nucleotide sequence ID" value="NZ_WUUU01000066.1"/>
</dbReference>
<reference evidence="4 5" key="1">
    <citation type="submission" date="2019-12" db="EMBL/GenBank/DDBJ databases">
        <title>Isolation and characterization of three novel carbon monoxide-oxidizing members of Halobacteria from salione crusts and soils.</title>
        <authorList>
            <person name="Myers M.R."/>
            <person name="King G.M."/>
        </authorList>
    </citation>
    <scope>NUCLEOTIDE SEQUENCE [LARGE SCALE GENOMIC DNA]</scope>
    <source>
        <strain evidence="4 5">PCN9</strain>
    </source>
</reference>
<dbReference type="AlphaFoldDB" id="A0A6B0SGI1"/>
<keyword evidence="5" id="KW-1185">Reference proteome</keyword>
<evidence type="ECO:0000259" key="3">
    <source>
        <dbReference type="Pfam" id="PF23951"/>
    </source>
</evidence>
<dbReference type="Proteomes" id="UP000471521">
    <property type="component" value="Unassembled WGS sequence"/>
</dbReference>
<evidence type="ECO:0000313" key="4">
    <source>
        <dbReference type="EMBL" id="MXR20845.1"/>
    </source>
</evidence>